<reference evidence="2 3" key="1">
    <citation type="journal article" date="2022" name="Nat. Genet.">
        <title>Improved pea reference genome and pan-genome highlight genomic features and evolutionary characteristics.</title>
        <authorList>
            <person name="Yang T."/>
            <person name="Liu R."/>
            <person name="Luo Y."/>
            <person name="Hu S."/>
            <person name="Wang D."/>
            <person name="Wang C."/>
            <person name="Pandey M.K."/>
            <person name="Ge S."/>
            <person name="Xu Q."/>
            <person name="Li N."/>
            <person name="Li G."/>
            <person name="Huang Y."/>
            <person name="Saxena R.K."/>
            <person name="Ji Y."/>
            <person name="Li M."/>
            <person name="Yan X."/>
            <person name="He Y."/>
            <person name="Liu Y."/>
            <person name="Wang X."/>
            <person name="Xiang C."/>
            <person name="Varshney R.K."/>
            <person name="Ding H."/>
            <person name="Gao S."/>
            <person name="Zong X."/>
        </authorList>
    </citation>
    <scope>NUCLEOTIDE SEQUENCE [LARGE SCALE GENOMIC DNA]</scope>
    <source>
        <strain evidence="2 3">cv. Zhongwan 6</strain>
    </source>
</reference>
<keyword evidence="3" id="KW-1185">Reference proteome</keyword>
<comment type="caution">
    <text evidence="2">The sequence shown here is derived from an EMBL/GenBank/DDBJ whole genome shotgun (WGS) entry which is preliminary data.</text>
</comment>
<accession>A0A9D4X576</accession>
<dbReference type="InterPro" id="IPR025476">
    <property type="entry name" value="Helitron_helicase-like"/>
</dbReference>
<evidence type="ECO:0000313" key="2">
    <source>
        <dbReference type="EMBL" id="KAI5413928.1"/>
    </source>
</evidence>
<dbReference type="EMBL" id="JAMSHJ010000005">
    <property type="protein sequence ID" value="KAI5413928.1"/>
    <property type="molecule type" value="Genomic_DNA"/>
</dbReference>
<sequence>MLYEHNPHAKSFQMAKHWLFNSDTQHLKLRPISDRKIDGRIYNVSTVSEVAALVVGDLDTAWQRDIIMQTKGGQLWRINELHASYMAFQYPLIFPYGEYGYRPNIAHRDLDIFQGIKRNILTIREWLSFLIQNRSYEAKTLLSSRRLFQQLLVDGYTMIESERLQWIRQNQLKLRVSKYRSLNEGGDQGGRRFMDQLYYDGMAICGNVGFPDLFITFTCNPNWPEIQRLLRPFYLKPQYRPDVISRIFKMKFDQLLPDLNKKGVLGKVVAYMYTIEFQKRGLSRAYILLLLHPSNKYPIPEDIDNIISVEVPGPLKDPKLYNSVKIHMVHGPCSLENRSSPCMKGGKCSKYYPKKFQATTLVN</sequence>
<dbReference type="Proteomes" id="UP001058974">
    <property type="component" value="Chromosome 5"/>
</dbReference>
<feature type="domain" description="Helitron helicase-like" evidence="1">
    <location>
        <begin position="126"/>
        <end position="183"/>
    </location>
</feature>
<organism evidence="2 3">
    <name type="scientific">Pisum sativum</name>
    <name type="common">Garden pea</name>
    <name type="synonym">Lathyrus oleraceus</name>
    <dbReference type="NCBI Taxonomy" id="3888"/>
    <lineage>
        <taxon>Eukaryota</taxon>
        <taxon>Viridiplantae</taxon>
        <taxon>Streptophyta</taxon>
        <taxon>Embryophyta</taxon>
        <taxon>Tracheophyta</taxon>
        <taxon>Spermatophyta</taxon>
        <taxon>Magnoliopsida</taxon>
        <taxon>eudicotyledons</taxon>
        <taxon>Gunneridae</taxon>
        <taxon>Pentapetalae</taxon>
        <taxon>rosids</taxon>
        <taxon>fabids</taxon>
        <taxon>Fabales</taxon>
        <taxon>Fabaceae</taxon>
        <taxon>Papilionoideae</taxon>
        <taxon>50 kb inversion clade</taxon>
        <taxon>NPAAA clade</taxon>
        <taxon>Hologalegina</taxon>
        <taxon>IRL clade</taxon>
        <taxon>Fabeae</taxon>
        <taxon>Lathyrus</taxon>
    </lineage>
</organism>
<dbReference type="Pfam" id="PF14214">
    <property type="entry name" value="Helitron_like_N"/>
    <property type="match status" value="2"/>
</dbReference>
<dbReference type="AlphaFoldDB" id="A0A9D4X576"/>
<evidence type="ECO:0000259" key="1">
    <source>
        <dbReference type="Pfam" id="PF14214"/>
    </source>
</evidence>
<dbReference type="Gramene" id="Psat05G0817600-T1">
    <property type="protein sequence ID" value="KAI5413928.1"/>
    <property type="gene ID" value="KIW84_058176"/>
</dbReference>
<protein>
    <recommendedName>
        <fullName evidence="1">Helitron helicase-like domain-containing protein</fullName>
    </recommendedName>
</protein>
<gene>
    <name evidence="2" type="ORF">KIW84_058176</name>
</gene>
<dbReference type="PANTHER" id="PTHR45786">
    <property type="entry name" value="DNA BINDING PROTEIN-LIKE"/>
    <property type="match status" value="1"/>
</dbReference>
<name>A0A9D4X576_PEA</name>
<evidence type="ECO:0000313" key="3">
    <source>
        <dbReference type="Proteomes" id="UP001058974"/>
    </source>
</evidence>
<proteinExistence type="predicted"/>
<feature type="domain" description="Helitron helicase-like" evidence="1">
    <location>
        <begin position="188"/>
        <end position="288"/>
    </location>
</feature>
<dbReference type="PANTHER" id="PTHR45786:SF66">
    <property type="entry name" value="HOOK MOTIF PROTEIN, PUTATIVE-RELATED"/>
    <property type="match status" value="1"/>
</dbReference>